<dbReference type="RefSeq" id="WP_344437302.1">
    <property type="nucleotide sequence ID" value="NZ_BAAASL010000018.1"/>
</dbReference>
<comment type="caution">
    <text evidence="8">The sequence shown here is derived from an EMBL/GenBank/DDBJ whole genome shotgun (WGS) entry which is preliminary data.</text>
</comment>
<sequence>MSGRIVRIARVVRIVCTAVLLASALLAGPAPVAGAAPADPPGQPVSSLLNRLRTLYRQAEEASEAYNATDDKLKRQRAEVDKLNEQLADARVALTSSREDVGRIAREQYRGTTGGVSPYMDFLLSRDPQQAADRSHAIRRAAGHRALAVERLTQDEQQSATLASKARKALDVQQTLAATQAQQRDTVRKRLGEVERLLASLTPDQLAELRRLEARDVGDAQRRLLASGALGGPQAPSRAGGLAVQYALAQVGRPYVWGAAGPDSFDCSGLTSQAWAHAGNPIPRTSQEQWRALRRIPLNQLRPGDLVLYFEGATHVALYLGDGQVIQAPRTGDVVKVSPLASNPVLGAVRPDAP</sequence>
<comment type="similarity">
    <text evidence="1">Belongs to the peptidase C40 family.</text>
</comment>
<evidence type="ECO:0000256" key="6">
    <source>
        <dbReference type="SAM" id="SignalP"/>
    </source>
</evidence>
<dbReference type="PROSITE" id="PS51935">
    <property type="entry name" value="NLPC_P60"/>
    <property type="match status" value="1"/>
</dbReference>
<dbReference type="InterPro" id="IPR000064">
    <property type="entry name" value="NLP_P60_dom"/>
</dbReference>
<dbReference type="Gene3D" id="6.10.250.3150">
    <property type="match status" value="1"/>
</dbReference>
<keyword evidence="6" id="KW-0732">Signal</keyword>
<organism evidence="8 9">
    <name type="scientific">Streptomyces luteosporeus</name>
    <dbReference type="NCBI Taxonomy" id="173856"/>
    <lineage>
        <taxon>Bacteria</taxon>
        <taxon>Bacillati</taxon>
        <taxon>Actinomycetota</taxon>
        <taxon>Actinomycetes</taxon>
        <taxon>Kitasatosporales</taxon>
        <taxon>Streptomycetaceae</taxon>
        <taxon>Streptomyces</taxon>
    </lineage>
</organism>
<dbReference type="InterPro" id="IPR038765">
    <property type="entry name" value="Papain-like_cys_pep_sf"/>
</dbReference>
<keyword evidence="5" id="KW-0175">Coiled coil</keyword>
<keyword evidence="4" id="KW-0788">Thiol protease</keyword>
<keyword evidence="2" id="KW-0645">Protease</keyword>
<dbReference type="Gene3D" id="3.90.1720.10">
    <property type="entry name" value="endopeptidase domain like (from Nostoc punctiforme)"/>
    <property type="match status" value="1"/>
</dbReference>
<dbReference type="SUPFAM" id="SSF54001">
    <property type="entry name" value="Cysteine proteinases"/>
    <property type="match status" value="1"/>
</dbReference>
<name>A0ABN3TZM7_9ACTN</name>
<evidence type="ECO:0000256" key="5">
    <source>
        <dbReference type="SAM" id="Coils"/>
    </source>
</evidence>
<keyword evidence="9" id="KW-1185">Reference proteome</keyword>
<feature type="coiled-coil region" evidence="5">
    <location>
        <begin position="45"/>
        <end position="100"/>
    </location>
</feature>
<evidence type="ECO:0000256" key="2">
    <source>
        <dbReference type="ARBA" id="ARBA00022670"/>
    </source>
</evidence>
<dbReference type="EMBL" id="BAAASL010000018">
    <property type="protein sequence ID" value="GAA2721739.1"/>
    <property type="molecule type" value="Genomic_DNA"/>
</dbReference>
<evidence type="ECO:0000313" key="9">
    <source>
        <dbReference type="Proteomes" id="UP001500886"/>
    </source>
</evidence>
<feature type="signal peptide" evidence="6">
    <location>
        <begin position="1"/>
        <end position="35"/>
    </location>
</feature>
<feature type="chain" id="PRO_5045193566" evidence="6">
    <location>
        <begin position="36"/>
        <end position="354"/>
    </location>
</feature>
<accession>A0ABN3TZM7</accession>
<dbReference type="Pfam" id="PF00877">
    <property type="entry name" value="NLPC_P60"/>
    <property type="match status" value="1"/>
</dbReference>
<feature type="domain" description="NlpC/P60" evidence="7">
    <location>
        <begin position="237"/>
        <end position="354"/>
    </location>
</feature>
<evidence type="ECO:0000259" key="7">
    <source>
        <dbReference type="PROSITE" id="PS51935"/>
    </source>
</evidence>
<evidence type="ECO:0000313" key="8">
    <source>
        <dbReference type="EMBL" id="GAA2721739.1"/>
    </source>
</evidence>
<evidence type="ECO:0000256" key="1">
    <source>
        <dbReference type="ARBA" id="ARBA00007074"/>
    </source>
</evidence>
<dbReference type="Proteomes" id="UP001500886">
    <property type="component" value="Unassembled WGS sequence"/>
</dbReference>
<evidence type="ECO:0000256" key="4">
    <source>
        <dbReference type="ARBA" id="ARBA00022807"/>
    </source>
</evidence>
<reference evidence="8 9" key="1">
    <citation type="journal article" date="2019" name="Int. J. Syst. Evol. Microbiol.">
        <title>The Global Catalogue of Microorganisms (GCM) 10K type strain sequencing project: providing services to taxonomists for standard genome sequencing and annotation.</title>
        <authorList>
            <consortium name="The Broad Institute Genomics Platform"/>
            <consortium name="The Broad Institute Genome Sequencing Center for Infectious Disease"/>
            <person name="Wu L."/>
            <person name="Ma J."/>
        </authorList>
    </citation>
    <scope>NUCLEOTIDE SEQUENCE [LARGE SCALE GENOMIC DNA]</scope>
    <source>
        <strain evidence="8 9">JCM 4542</strain>
    </source>
</reference>
<gene>
    <name evidence="8" type="ORF">GCM10010315_45300</name>
</gene>
<dbReference type="PANTHER" id="PTHR47359">
    <property type="entry name" value="PEPTIDOGLYCAN DL-ENDOPEPTIDASE CWLO"/>
    <property type="match status" value="1"/>
</dbReference>
<evidence type="ECO:0000256" key="3">
    <source>
        <dbReference type="ARBA" id="ARBA00022801"/>
    </source>
</evidence>
<dbReference type="InterPro" id="IPR051794">
    <property type="entry name" value="PG_Endopeptidase_C40"/>
</dbReference>
<proteinExistence type="inferred from homology"/>
<protein>
    <submittedName>
        <fullName evidence="8">NlpC/P60 family protein</fullName>
    </submittedName>
</protein>
<dbReference type="PANTHER" id="PTHR47359:SF3">
    <property type="entry name" value="NLP_P60 DOMAIN-CONTAINING PROTEIN-RELATED"/>
    <property type="match status" value="1"/>
</dbReference>
<keyword evidence="3" id="KW-0378">Hydrolase</keyword>